<evidence type="ECO:0000313" key="2">
    <source>
        <dbReference type="EMBL" id="PPQ88603.1"/>
    </source>
</evidence>
<evidence type="ECO:0000256" key="1">
    <source>
        <dbReference type="SAM" id="MobiDB-lite"/>
    </source>
</evidence>
<feature type="compositionally biased region" description="Pro residues" evidence="1">
    <location>
        <begin position="37"/>
        <end position="48"/>
    </location>
</feature>
<name>A0A409XCU5_9AGAR</name>
<proteinExistence type="predicted"/>
<feature type="compositionally biased region" description="Pro residues" evidence="1">
    <location>
        <begin position="156"/>
        <end position="167"/>
    </location>
</feature>
<feature type="region of interest" description="Disordered" evidence="1">
    <location>
        <begin position="14"/>
        <end position="201"/>
    </location>
</feature>
<organism evidence="2 3">
    <name type="scientific">Gymnopilus dilepis</name>
    <dbReference type="NCBI Taxonomy" id="231916"/>
    <lineage>
        <taxon>Eukaryota</taxon>
        <taxon>Fungi</taxon>
        <taxon>Dikarya</taxon>
        <taxon>Basidiomycota</taxon>
        <taxon>Agaricomycotina</taxon>
        <taxon>Agaricomycetes</taxon>
        <taxon>Agaricomycetidae</taxon>
        <taxon>Agaricales</taxon>
        <taxon>Agaricineae</taxon>
        <taxon>Hymenogastraceae</taxon>
        <taxon>Gymnopilus</taxon>
    </lineage>
</organism>
<reference evidence="2 3" key="1">
    <citation type="journal article" date="2018" name="Evol. Lett.">
        <title>Horizontal gene cluster transfer increased hallucinogenic mushroom diversity.</title>
        <authorList>
            <person name="Reynolds H.T."/>
            <person name="Vijayakumar V."/>
            <person name="Gluck-Thaler E."/>
            <person name="Korotkin H.B."/>
            <person name="Matheny P.B."/>
            <person name="Slot J.C."/>
        </authorList>
    </citation>
    <scope>NUCLEOTIDE SEQUENCE [LARGE SCALE GENOMIC DNA]</scope>
    <source>
        <strain evidence="2 3">SRW20</strain>
    </source>
</reference>
<sequence>MSSGSCYRCTERTLATSGIAVAPPPRPVQATSTASTPVPPPTLPPPPPARRRVEVPSGSEDGTTPPRAILQPQAATVPASVAAHSSGKPPPAQCHAQVVPLRTDDKANAPHGGSKPLAPPGLPTTPALRDHPSTPRTGRSGVPTPSAARVTRHRPITPPPPSSPPSMVPDKRRPSSSPPTSCLERRADAAMQMSEGERENEVIEITSGSESDGAPAQMAPAPALRCQALLPAVQLREVTMTPGGHRR</sequence>
<gene>
    <name evidence="2" type="ORF">CVT26_004494</name>
</gene>
<dbReference type="EMBL" id="NHYE01003605">
    <property type="protein sequence ID" value="PPQ88603.1"/>
    <property type="molecule type" value="Genomic_DNA"/>
</dbReference>
<comment type="caution">
    <text evidence="2">The sequence shown here is derived from an EMBL/GenBank/DDBJ whole genome shotgun (WGS) entry which is preliminary data.</text>
</comment>
<dbReference type="AlphaFoldDB" id="A0A409XCU5"/>
<evidence type="ECO:0000313" key="3">
    <source>
        <dbReference type="Proteomes" id="UP000284706"/>
    </source>
</evidence>
<keyword evidence="3" id="KW-1185">Reference proteome</keyword>
<accession>A0A409XCU5</accession>
<dbReference type="InParanoid" id="A0A409XCU5"/>
<dbReference type="Proteomes" id="UP000284706">
    <property type="component" value="Unassembled WGS sequence"/>
</dbReference>
<protein>
    <submittedName>
        <fullName evidence="2">Uncharacterized protein</fullName>
    </submittedName>
</protein>